<comment type="similarity">
    <text evidence="1">Belongs to the free Met sulfoxide reductase family.</text>
</comment>
<evidence type="ECO:0000256" key="1">
    <source>
        <dbReference type="ARBA" id="ARBA00038454"/>
    </source>
</evidence>
<accession>A0ABU1IKV3</accession>
<organism evidence="3 4">
    <name type="scientific">Desmospora profundinema</name>
    <dbReference type="NCBI Taxonomy" id="1571184"/>
    <lineage>
        <taxon>Bacteria</taxon>
        <taxon>Bacillati</taxon>
        <taxon>Bacillota</taxon>
        <taxon>Bacilli</taxon>
        <taxon>Bacillales</taxon>
        <taxon>Thermoactinomycetaceae</taxon>
        <taxon>Desmospora</taxon>
    </lineage>
</organism>
<keyword evidence="4" id="KW-1185">Reference proteome</keyword>
<gene>
    <name evidence="3" type="ORF">JOE21_001312</name>
</gene>
<dbReference type="RefSeq" id="WP_309863778.1">
    <property type="nucleotide sequence ID" value="NZ_JAVDQG010000002.1"/>
</dbReference>
<dbReference type="SMART" id="SM00065">
    <property type="entry name" value="GAF"/>
    <property type="match status" value="1"/>
</dbReference>
<comment type="caution">
    <text evidence="3">The sequence shown here is derived from an EMBL/GenBank/DDBJ whole genome shotgun (WGS) entry which is preliminary data.</text>
</comment>
<reference evidence="3 4" key="1">
    <citation type="submission" date="2023-07" db="EMBL/GenBank/DDBJ databases">
        <title>Genomic Encyclopedia of Type Strains, Phase IV (KMG-IV): sequencing the most valuable type-strain genomes for metagenomic binning, comparative biology and taxonomic classification.</title>
        <authorList>
            <person name="Goeker M."/>
        </authorList>
    </citation>
    <scope>NUCLEOTIDE SEQUENCE [LARGE SCALE GENOMIC DNA]</scope>
    <source>
        <strain evidence="3 4">DSM 45903</strain>
    </source>
</reference>
<evidence type="ECO:0000313" key="3">
    <source>
        <dbReference type="EMBL" id="MDR6225321.1"/>
    </source>
</evidence>
<dbReference type="EMBL" id="JAVDQG010000002">
    <property type="protein sequence ID" value="MDR6225321.1"/>
    <property type="molecule type" value="Genomic_DNA"/>
</dbReference>
<dbReference type="InterPro" id="IPR000614">
    <property type="entry name" value="FRMsr_CS"/>
</dbReference>
<dbReference type="PANTHER" id="PTHR21021:SF15">
    <property type="entry name" value="FREE METHIONINE-R-SULFOXIDE REDUCTASE"/>
    <property type="match status" value="1"/>
</dbReference>
<evidence type="ECO:0000259" key="2">
    <source>
        <dbReference type="SMART" id="SM00065"/>
    </source>
</evidence>
<dbReference type="InterPro" id="IPR003018">
    <property type="entry name" value="GAF"/>
</dbReference>
<dbReference type="InterPro" id="IPR051330">
    <property type="entry name" value="Phosphatase_reg/MetRdx"/>
</dbReference>
<name>A0ABU1IKV3_9BACL</name>
<evidence type="ECO:0000313" key="4">
    <source>
        <dbReference type="Proteomes" id="UP001185012"/>
    </source>
</evidence>
<dbReference type="SUPFAM" id="SSF55781">
    <property type="entry name" value="GAF domain-like"/>
    <property type="match status" value="1"/>
</dbReference>
<dbReference type="PROSITE" id="PS01320">
    <property type="entry name" value="UPF0067"/>
    <property type="match status" value="1"/>
</dbReference>
<protein>
    <submittedName>
        <fullName evidence="3">GAF domain-containing protein</fullName>
    </submittedName>
</protein>
<proteinExistence type="inferred from homology"/>
<dbReference type="PANTHER" id="PTHR21021">
    <property type="entry name" value="GAF/PUTATIVE CYTOSKELETAL PROTEIN"/>
    <property type="match status" value="1"/>
</dbReference>
<sequence length="174" mass="19641">MFAFDRVEGDPATRYQHLLRQAESLMEGERDWLANLANAASLLYHSLNQVNWAGFYLMKKEELVLGPFMGLPACIRIPISKGVCGTAVREKATQLVPDVLQFPGHIACDASTRSEIVIPLLVADRIVGVLDIDSPVPQRFDEEDRQYLERFAHLLVDKIDWAPLLEDEGVRHQT</sequence>
<dbReference type="Proteomes" id="UP001185012">
    <property type="component" value="Unassembled WGS sequence"/>
</dbReference>
<dbReference type="InterPro" id="IPR029016">
    <property type="entry name" value="GAF-like_dom_sf"/>
</dbReference>
<dbReference type="Gene3D" id="3.30.450.40">
    <property type="match status" value="1"/>
</dbReference>
<dbReference type="Pfam" id="PF13185">
    <property type="entry name" value="GAF_2"/>
    <property type="match status" value="1"/>
</dbReference>
<feature type="domain" description="GAF" evidence="2">
    <location>
        <begin position="10"/>
        <end position="169"/>
    </location>
</feature>